<protein>
    <submittedName>
        <fullName evidence="2">Nuclear transport factor 2 family protein</fullName>
    </submittedName>
</protein>
<feature type="signal peptide" evidence="1">
    <location>
        <begin position="1"/>
        <end position="22"/>
    </location>
</feature>
<feature type="chain" id="PRO_5046998453" evidence="1">
    <location>
        <begin position="23"/>
        <end position="163"/>
    </location>
</feature>
<dbReference type="Proteomes" id="UP001202717">
    <property type="component" value="Chromosome"/>
</dbReference>
<dbReference type="Gene3D" id="3.10.450.50">
    <property type="match status" value="1"/>
</dbReference>
<keyword evidence="1" id="KW-0732">Signal</keyword>
<dbReference type="SUPFAM" id="SSF54427">
    <property type="entry name" value="NTF2-like"/>
    <property type="match status" value="1"/>
</dbReference>
<sequence>MNKSICILLSIFGILTNLNAQVATNSEVYKTLKANDSLIFERAFNNCEIQYLKQLIAEDFEFYHDIAGITSSKEKFIQTMYEGICNPNNTTKSTRELVEGSLEVFLLKKNGELYGALQNGIHKFYETTNGNKRPGSTAKFSHLWIIENGKWILKRVISFDHNM</sequence>
<organism evidence="2 3">
    <name type="scientific">Psychroserpens ponticola</name>
    <dbReference type="NCBI Taxonomy" id="2932268"/>
    <lineage>
        <taxon>Bacteria</taxon>
        <taxon>Pseudomonadati</taxon>
        <taxon>Bacteroidota</taxon>
        <taxon>Flavobacteriia</taxon>
        <taxon>Flavobacteriales</taxon>
        <taxon>Flavobacteriaceae</taxon>
        <taxon>Psychroserpens</taxon>
    </lineage>
</organism>
<keyword evidence="3" id="KW-1185">Reference proteome</keyword>
<evidence type="ECO:0000313" key="3">
    <source>
        <dbReference type="Proteomes" id="UP001202717"/>
    </source>
</evidence>
<dbReference type="RefSeq" id="WP_249995375.1">
    <property type="nucleotide sequence ID" value="NZ_CP116221.1"/>
</dbReference>
<gene>
    <name evidence="2" type="ORF">MUN68_003720</name>
</gene>
<proteinExistence type="predicted"/>
<evidence type="ECO:0000313" key="2">
    <source>
        <dbReference type="EMBL" id="WCO02608.1"/>
    </source>
</evidence>
<evidence type="ECO:0000256" key="1">
    <source>
        <dbReference type="SAM" id="SignalP"/>
    </source>
</evidence>
<accession>A0ABY7S0E9</accession>
<dbReference type="InterPro" id="IPR032710">
    <property type="entry name" value="NTF2-like_dom_sf"/>
</dbReference>
<name>A0ABY7S0E9_9FLAO</name>
<dbReference type="EMBL" id="CP116221">
    <property type="protein sequence ID" value="WCO02608.1"/>
    <property type="molecule type" value="Genomic_DNA"/>
</dbReference>
<reference evidence="2 3" key="1">
    <citation type="submission" date="2023-01" db="EMBL/GenBank/DDBJ databases">
        <title>Psychroserpens ponticola sp. nov., isolated from seawater.</title>
        <authorList>
            <person name="Kristyanto S."/>
            <person name="Jung J."/>
            <person name="Kim J.M."/>
            <person name="Jeon C.O."/>
        </authorList>
    </citation>
    <scope>NUCLEOTIDE SEQUENCE [LARGE SCALE GENOMIC DNA]</scope>
    <source>
        <strain evidence="2 3">MSW6</strain>
    </source>
</reference>